<evidence type="ECO:0000256" key="1">
    <source>
        <dbReference type="SAM" id="MobiDB-lite"/>
    </source>
</evidence>
<accession>V5MYF8</accession>
<dbReference type="AlphaFoldDB" id="V5MYF8"/>
<sequence length="162" mass="17708">MAKNAMLCLLILSVILALAFATNEKDDKEAGNHSTGIFGKAGRFVTVALAMSSRLGGAGASQEDGAVHGESLKSNELQNAYRMAPPLPMPRKSVEIDGWKPSPDEYLKKFAQEFRRNTGMKPQSYNEEKRVTPGGPDPLHNHAKTLGEKKRVTPGVPDRQHR</sequence>
<feature type="signal peptide" evidence="2">
    <location>
        <begin position="1"/>
        <end position="21"/>
    </location>
</feature>
<organism evidence="3">
    <name type="scientific">Globodera virginiae</name>
    <dbReference type="NCBI Taxonomy" id="304924"/>
    <lineage>
        <taxon>Eukaryota</taxon>
        <taxon>Metazoa</taxon>
        <taxon>Ecdysozoa</taxon>
        <taxon>Nematoda</taxon>
        <taxon>Chromadorea</taxon>
        <taxon>Rhabditida</taxon>
        <taxon>Tylenchina</taxon>
        <taxon>Tylenchomorpha</taxon>
        <taxon>Tylenchoidea</taxon>
        <taxon>Heteroderidae</taxon>
        <taxon>Heteroderinae</taxon>
        <taxon>Globodera</taxon>
    </lineage>
</organism>
<keyword evidence="2" id="KW-0732">Signal</keyword>
<dbReference type="EMBL" id="KF516523">
    <property type="protein sequence ID" value="AHA80125.1"/>
    <property type="molecule type" value="Genomic_DNA"/>
</dbReference>
<reference evidence="3" key="1">
    <citation type="journal article" date="2013" name="Physiol. Mol. Plant Pathol.">
        <title>Sequence polymorphism of nematode effectors highlights molecular differences among the subspecies of the tobacco cyst nematode complex.</title>
        <authorList>
            <person name="Alenda C."/>
            <person name="Gallot-Legrand A."/>
            <person name="Fouville D."/>
            <person name="Grenier E."/>
        </authorList>
    </citation>
    <scope>NUCLEOTIDE SEQUENCE</scope>
    <source>
        <strain evidence="3">GV2</strain>
    </source>
</reference>
<protein>
    <submittedName>
        <fullName evidence="3">CLAVATA3/ESR-related protein</fullName>
    </submittedName>
</protein>
<feature type="chain" id="PRO_5004739355" evidence="2">
    <location>
        <begin position="22"/>
        <end position="162"/>
    </location>
</feature>
<gene>
    <name evidence="3" type="primary">CLE1</name>
</gene>
<feature type="region of interest" description="Disordered" evidence="1">
    <location>
        <begin position="116"/>
        <end position="162"/>
    </location>
</feature>
<proteinExistence type="predicted"/>
<name>V5MYF8_9BILA</name>
<evidence type="ECO:0000313" key="3">
    <source>
        <dbReference type="EMBL" id="AHA80125.1"/>
    </source>
</evidence>
<evidence type="ECO:0000256" key="2">
    <source>
        <dbReference type="SAM" id="SignalP"/>
    </source>
</evidence>